<sequence length="163" mass="19080">MGKRRQEESQVSDDAIVNPGCSSRTFHKQEDIVLCKIYRKATSLKELEQRAAMEAGMRVFQQDECYPSKNTISFSYEENYNKVTTMVIEEDEEKEMNYELLNKDVEESSLTSSLQSMSHEELRLQRNGSLEDTLEWLHDPFFTQLHSPLIDQCWSPYSNAFNF</sequence>
<dbReference type="Proteomes" id="UP001085076">
    <property type="component" value="Miscellaneous, Linkage group lg09"/>
</dbReference>
<evidence type="ECO:0000313" key="3">
    <source>
        <dbReference type="Proteomes" id="UP001085076"/>
    </source>
</evidence>
<evidence type="ECO:0000256" key="1">
    <source>
        <dbReference type="SAM" id="MobiDB-lite"/>
    </source>
</evidence>
<reference evidence="2" key="1">
    <citation type="submission" date="2021-03" db="EMBL/GenBank/DDBJ databases">
        <authorList>
            <person name="Li Z."/>
            <person name="Yang C."/>
        </authorList>
    </citation>
    <scope>NUCLEOTIDE SEQUENCE</scope>
    <source>
        <strain evidence="2">Dzin_1.0</strain>
        <tissue evidence="2">Leaf</tissue>
    </source>
</reference>
<evidence type="ECO:0000313" key="2">
    <source>
        <dbReference type="EMBL" id="KAJ0963977.1"/>
    </source>
</evidence>
<dbReference type="EMBL" id="JAGGNH010000009">
    <property type="protein sequence ID" value="KAJ0963977.1"/>
    <property type="molecule type" value="Genomic_DNA"/>
</dbReference>
<protein>
    <submittedName>
        <fullName evidence="2">Uncharacterized protein</fullName>
    </submittedName>
</protein>
<accession>A0A9D5H5K8</accession>
<reference evidence="2" key="2">
    <citation type="journal article" date="2022" name="Hortic Res">
        <title>The genome of Dioscorea zingiberensis sheds light on the biosynthesis, origin and evolution of the medicinally important diosgenin saponins.</title>
        <authorList>
            <person name="Li Y."/>
            <person name="Tan C."/>
            <person name="Li Z."/>
            <person name="Guo J."/>
            <person name="Li S."/>
            <person name="Chen X."/>
            <person name="Wang C."/>
            <person name="Dai X."/>
            <person name="Yang H."/>
            <person name="Song W."/>
            <person name="Hou L."/>
            <person name="Xu J."/>
            <person name="Tong Z."/>
            <person name="Xu A."/>
            <person name="Yuan X."/>
            <person name="Wang W."/>
            <person name="Yang Q."/>
            <person name="Chen L."/>
            <person name="Sun Z."/>
            <person name="Wang K."/>
            <person name="Pan B."/>
            <person name="Chen J."/>
            <person name="Bao Y."/>
            <person name="Liu F."/>
            <person name="Qi X."/>
            <person name="Gang D.R."/>
            <person name="Wen J."/>
            <person name="Li J."/>
        </authorList>
    </citation>
    <scope>NUCLEOTIDE SEQUENCE</scope>
    <source>
        <strain evidence="2">Dzin_1.0</strain>
    </source>
</reference>
<name>A0A9D5H5K8_9LILI</name>
<gene>
    <name evidence="2" type="ORF">J5N97_029099</name>
</gene>
<organism evidence="2 3">
    <name type="scientific">Dioscorea zingiberensis</name>
    <dbReference type="NCBI Taxonomy" id="325984"/>
    <lineage>
        <taxon>Eukaryota</taxon>
        <taxon>Viridiplantae</taxon>
        <taxon>Streptophyta</taxon>
        <taxon>Embryophyta</taxon>
        <taxon>Tracheophyta</taxon>
        <taxon>Spermatophyta</taxon>
        <taxon>Magnoliopsida</taxon>
        <taxon>Liliopsida</taxon>
        <taxon>Dioscoreales</taxon>
        <taxon>Dioscoreaceae</taxon>
        <taxon>Dioscorea</taxon>
    </lineage>
</organism>
<keyword evidence="3" id="KW-1185">Reference proteome</keyword>
<proteinExistence type="predicted"/>
<comment type="caution">
    <text evidence="2">The sequence shown here is derived from an EMBL/GenBank/DDBJ whole genome shotgun (WGS) entry which is preliminary data.</text>
</comment>
<dbReference type="AlphaFoldDB" id="A0A9D5H5K8"/>
<dbReference type="OrthoDB" id="785811at2759"/>
<feature type="region of interest" description="Disordered" evidence="1">
    <location>
        <begin position="1"/>
        <end position="20"/>
    </location>
</feature>